<evidence type="ECO:0000313" key="1">
    <source>
        <dbReference type="EMBL" id="KAJ7309939.1"/>
    </source>
</evidence>
<dbReference type="Proteomes" id="UP001218218">
    <property type="component" value="Unassembled WGS sequence"/>
</dbReference>
<proteinExistence type="predicted"/>
<dbReference type="EMBL" id="JARIHO010000080">
    <property type="protein sequence ID" value="KAJ7309939.1"/>
    <property type="molecule type" value="Genomic_DNA"/>
</dbReference>
<evidence type="ECO:0000313" key="2">
    <source>
        <dbReference type="Proteomes" id="UP001218218"/>
    </source>
</evidence>
<comment type="caution">
    <text evidence="1">The sequence shown here is derived from an EMBL/GenBank/DDBJ whole genome shotgun (WGS) entry which is preliminary data.</text>
</comment>
<name>A0AAD6Z7F1_9AGAR</name>
<keyword evidence="2" id="KW-1185">Reference proteome</keyword>
<reference evidence="1" key="1">
    <citation type="submission" date="2023-03" db="EMBL/GenBank/DDBJ databases">
        <title>Massive genome expansion in bonnet fungi (Mycena s.s.) driven by repeated elements and novel gene families across ecological guilds.</title>
        <authorList>
            <consortium name="Lawrence Berkeley National Laboratory"/>
            <person name="Harder C.B."/>
            <person name="Miyauchi S."/>
            <person name="Viragh M."/>
            <person name="Kuo A."/>
            <person name="Thoen E."/>
            <person name="Andreopoulos B."/>
            <person name="Lu D."/>
            <person name="Skrede I."/>
            <person name="Drula E."/>
            <person name="Henrissat B."/>
            <person name="Morin E."/>
            <person name="Kohler A."/>
            <person name="Barry K."/>
            <person name="LaButti K."/>
            <person name="Morin E."/>
            <person name="Salamov A."/>
            <person name="Lipzen A."/>
            <person name="Mereny Z."/>
            <person name="Hegedus B."/>
            <person name="Baldrian P."/>
            <person name="Stursova M."/>
            <person name="Weitz H."/>
            <person name="Taylor A."/>
            <person name="Grigoriev I.V."/>
            <person name="Nagy L.G."/>
            <person name="Martin F."/>
            <person name="Kauserud H."/>
        </authorList>
    </citation>
    <scope>NUCLEOTIDE SEQUENCE</scope>
    <source>
        <strain evidence="1">CBHHK002</strain>
    </source>
</reference>
<dbReference type="AlphaFoldDB" id="A0AAD6Z7F1"/>
<protein>
    <submittedName>
        <fullName evidence="1">Uncharacterized protein</fullName>
    </submittedName>
</protein>
<organism evidence="1 2">
    <name type="scientific">Mycena albidolilacea</name>
    <dbReference type="NCBI Taxonomy" id="1033008"/>
    <lineage>
        <taxon>Eukaryota</taxon>
        <taxon>Fungi</taxon>
        <taxon>Dikarya</taxon>
        <taxon>Basidiomycota</taxon>
        <taxon>Agaricomycotina</taxon>
        <taxon>Agaricomycetes</taxon>
        <taxon>Agaricomycetidae</taxon>
        <taxon>Agaricales</taxon>
        <taxon>Marasmiineae</taxon>
        <taxon>Mycenaceae</taxon>
        <taxon>Mycena</taxon>
    </lineage>
</organism>
<accession>A0AAD6Z7F1</accession>
<gene>
    <name evidence="1" type="ORF">DFH08DRAFT_483253</name>
</gene>
<sequence length="228" mass="25093">MYVGMADVEEKNISFAVHVHRDSAADTEDKYYDLLHRPPASERRAGRECKGEGREEGTVDAALVRFSIGARITVCLRQYPCVCVVASASGAVSLLRQCHVAHFLVYGQPILPLPSLARQERGFMTRDPGSVCQIARWTGAKITHLRRRPSSLFCVLAPSARPSRFDKGAKYAFSIAVVPSIPRVSRRGGGTTRRHRYCALSNGHLDPLASCTPLRVPAGSRTTCMLRE</sequence>